<reference evidence="3 4" key="1">
    <citation type="submission" date="2016-12" db="EMBL/GenBank/DDBJ databases">
        <title>The draft genome sequence of Actinophytocola xinjiangensis.</title>
        <authorList>
            <person name="Wang W."/>
            <person name="Yuan L."/>
        </authorList>
    </citation>
    <scope>NUCLEOTIDE SEQUENCE [LARGE SCALE GENOMIC DNA]</scope>
    <source>
        <strain evidence="3 4">CGMCC 4.4663</strain>
    </source>
</reference>
<feature type="region of interest" description="Disordered" evidence="1">
    <location>
        <begin position="24"/>
        <end position="44"/>
    </location>
</feature>
<dbReference type="EMBL" id="MSIF01000030">
    <property type="protein sequence ID" value="OLF05334.1"/>
    <property type="molecule type" value="Genomic_DNA"/>
</dbReference>
<dbReference type="InterPro" id="IPR053146">
    <property type="entry name" value="QDO-like"/>
</dbReference>
<sequence length="160" mass="17738">MTDTIQLTDAVTLRVRDTTPDRVDVDATYAPHGSRPPRHSHPHHDEHFEVLEGTLRVVVDGRQQDLTPGDTLDIPRGAVHHMWNPTAAPTRVRWLSTPAGRVEAYFRAMDARPGPLALAGLLHEYRDVMTPAGPLARAFVTLVGPLTRRSTRSGRAFTAR</sequence>
<dbReference type="InterPro" id="IPR013096">
    <property type="entry name" value="Cupin_2"/>
</dbReference>
<name>A0A7Z0WFF5_9PSEU</name>
<dbReference type="PANTHER" id="PTHR36440:SF1">
    <property type="entry name" value="PUTATIVE (AFU_ORTHOLOGUE AFUA_8G07350)-RELATED"/>
    <property type="match status" value="1"/>
</dbReference>
<keyword evidence="4" id="KW-1185">Reference proteome</keyword>
<evidence type="ECO:0000313" key="4">
    <source>
        <dbReference type="Proteomes" id="UP000185696"/>
    </source>
</evidence>
<gene>
    <name evidence="3" type="ORF">BLA60_36510</name>
</gene>
<dbReference type="RefSeq" id="WP_075137647.1">
    <property type="nucleotide sequence ID" value="NZ_MSIF01000030.1"/>
</dbReference>
<evidence type="ECO:0000256" key="1">
    <source>
        <dbReference type="SAM" id="MobiDB-lite"/>
    </source>
</evidence>
<dbReference type="SUPFAM" id="SSF51182">
    <property type="entry name" value="RmlC-like cupins"/>
    <property type="match status" value="1"/>
</dbReference>
<dbReference type="AlphaFoldDB" id="A0A7Z0WFF5"/>
<dbReference type="OrthoDB" id="882143at2"/>
<dbReference type="Gene3D" id="2.60.120.10">
    <property type="entry name" value="Jelly Rolls"/>
    <property type="match status" value="1"/>
</dbReference>
<proteinExistence type="predicted"/>
<dbReference type="Pfam" id="PF07883">
    <property type="entry name" value="Cupin_2"/>
    <property type="match status" value="1"/>
</dbReference>
<comment type="caution">
    <text evidence="3">The sequence shown here is derived from an EMBL/GenBank/DDBJ whole genome shotgun (WGS) entry which is preliminary data.</text>
</comment>
<organism evidence="3 4">
    <name type="scientific">Actinophytocola xinjiangensis</name>
    <dbReference type="NCBI Taxonomy" id="485602"/>
    <lineage>
        <taxon>Bacteria</taxon>
        <taxon>Bacillati</taxon>
        <taxon>Actinomycetota</taxon>
        <taxon>Actinomycetes</taxon>
        <taxon>Pseudonocardiales</taxon>
        <taxon>Pseudonocardiaceae</taxon>
    </lineage>
</organism>
<dbReference type="InterPro" id="IPR014710">
    <property type="entry name" value="RmlC-like_jellyroll"/>
</dbReference>
<dbReference type="PANTHER" id="PTHR36440">
    <property type="entry name" value="PUTATIVE (AFU_ORTHOLOGUE AFUA_8G07350)-RELATED"/>
    <property type="match status" value="1"/>
</dbReference>
<evidence type="ECO:0000313" key="3">
    <source>
        <dbReference type="EMBL" id="OLF05334.1"/>
    </source>
</evidence>
<dbReference type="InterPro" id="IPR011051">
    <property type="entry name" value="RmlC_Cupin_sf"/>
</dbReference>
<evidence type="ECO:0000259" key="2">
    <source>
        <dbReference type="Pfam" id="PF07883"/>
    </source>
</evidence>
<feature type="domain" description="Cupin type-2" evidence="2">
    <location>
        <begin position="28"/>
        <end position="94"/>
    </location>
</feature>
<dbReference type="Proteomes" id="UP000185696">
    <property type="component" value="Unassembled WGS sequence"/>
</dbReference>
<accession>A0A7Z0WFF5</accession>
<protein>
    <recommendedName>
        <fullName evidence="2">Cupin type-2 domain-containing protein</fullName>
    </recommendedName>
</protein>